<dbReference type="Proteomes" id="UP000039865">
    <property type="component" value="Unassembled WGS sequence"/>
</dbReference>
<feature type="compositionally biased region" description="Polar residues" evidence="2">
    <location>
        <begin position="14"/>
        <end position="37"/>
    </location>
</feature>
<feature type="compositionally biased region" description="Basic and acidic residues" evidence="2">
    <location>
        <begin position="1137"/>
        <end position="1156"/>
    </location>
</feature>
<feature type="region of interest" description="Disordered" evidence="2">
    <location>
        <begin position="502"/>
        <end position="594"/>
    </location>
</feature>
<protein>
    <submittedName>
        <fullName evidence="3">Uncharacterized protein</fullName>
    </submittedName>
</protein>
<dbReference type="AlphaFoldDB" id="A0A077ZVL2"/>
<evidence type="ECO:0000313" key="4">
    <source>
        <dbReference type="Proteomes" id="UP000039865"/>
    </source>
</evidence>
<accession>A0A077ZVL2</accession>
<feature type="region of interest" description="Disordered" evidence="2">
    <location>
        <begin position="1"/>
        <end position="37"/>
    </location>
</feature>
<organism evidence="3 4">
    <name type="scientific">Stylonychia lemnae</name>
    <name type="common">Ciliate</name>
    <dbReference type="NCBI Taxonomy" id="5949"/>
    <lineage>
        <taxon>Eukaryota</taxon>
        <taxon>Sar</taxon>
        <taxon>Alveolata</taxon>
        <taxon>Ciliophora</taxon>
        <taxon>Intramacronucleata</taxon>
        <taxon>Spirotrichea</taxon>
        <taxon>Stichotrichia</taxon>
        <taxon>Sporadotrichida</taxon>
        <taxon>Oxytrichidae</taxon>
        <taxon>Stylonychinae</taxon>
        <taxon>Stylonychia</taxon>
    </lineage>
</organism>
<dbReference type="InParanoid" id="A0A077ZVL2"/>
<feature type="compositionally biased region" description="Polar residues" evidence="2">
    <location>
        <begin position="631"/>
        <end position="655"/>
    </location>
</feature>
<evidence type="ECO:0000256" key="2">
    <source>
        <dbReference type="SAM" id="MobiDB-lite"/>
    </source>
</evidence>
<feature type="compositionally biased region" description="Polar residues" evidence="2">
    <location>
        <begin position="160"/>
        <end position="182"/>
    </location>
</feature>
<gene>
    <name evidence="3" type="primary">Contig9973.g10658</name>
    <name evidence="3" type="ORF">STYLEM_2894</name>
</gene>
<name>A0A077ZVL2_STYLE</name>
<evidence type="ECO:0000313" key="3">
    <source>
        <dbReference type="EMBL" id="CDW73904.1"/>
    </source>
</evidence>
<feature type="coiled-coil region" evidence="1">
    <location>
        <begin position="438"/>
        <end position="496"/>
    </location>
</feature>
<feature type="region of interest" description="Disordered" evidence="2">
    <location>
        <begin position="150"/>
        <end position="182"/>
    </location>
</feature>
<feature type="coiled-coil region" evidence="1">
    <location>
        <begin position="1080"/>
        <end position="1114"/>
    </location>
</feature>
<keyword evidence="4" id="KW-1185">Reference proteome</keyword>
<proteinExistence type="predicted"/>
<reference evidence="3 4" key="1">
    <citation type="submission" date="2014-06" db="EMBL/GenBank/DDBJ databases">
        <authorList>
            <person name="Swart Estienne"/>
        </authorList>
    </citation>
    <scope>NUCLEOTIDE SEQUENCE [LARGE SCALE GENOMIC DNA]</scope>
    <source>
        <strain evidence="3 4">130c</strain>
    </source>
</reference>
<sequence>MSNNNRTVIKKSLQESNRPPSATSTKSSVSDVQQYQKQGMSFQDYMTMKVLPNEQQNIPENQIPKDQSQNQQSNYKGTLASQKFFTPKELNALNFNQRPDSKKIIREELKKTNGPVKVNHQVNSNSNPYDLNDQFMQKTQSLDQEQQKKLENLNRRPFSVKSSRQGSRPVTAQSDQNINGKENLESSQFQLENDVYEEISTPEVNYEERMNLLRQLDQRQKDRDELELEEVFESLRNQVQNEKDIDTLSTYSMKEIKEDKQINIYKPSLKKTNVQSAKQNDSYIISEQSTPMKNEPNKFKNQNSSQGGFNFYPQTSTVVALPTGDGQSRLDQIYKQLKDLQNFKDEIMDDLDEFMDEVETKSLVTIPEQFDEVVDIVVNEQRDKGEKIVQDQIDKIGQNEEILDETGKPFWMKFLKADYLGESEDNSSSQIQNQGKKMQKKLIELTDKEQKMKKELEKIRMLDAQLASQTKLQRELKNSQMLRRQEEDRLEDQKRQMIMIHKEEQSKVQSSKGFNSTAKKQNPAQRGQSKGKPPSKNTNQRNQKQESSKNNNQNDDDIGDTFLTDALFKGKRQSKQNSVKGSQRGDDDSVDSDELQDVVYDYEQSQALMEMADDFLKKPTLLALPPIEEYSTPSKNPQNQTSTSFRTNMTGSTSKVGGKDFLSMNKDQAKDFNPYKKPMICDQLDEQSKNRLDTLIKDIDDNLEDIIKEKQDFYSADMNKSTYTNKINDGKGAYLYSKDDISKIESINDNLRKMAPMLPPSEGSDMSKIAFISKYTLDQDYKSNYDMKSNYDHSKFLGDDSSSIRSMPMSVMTRKSNFTMLTHKTFNTHATALPKERKLREMAEKRLLTNQLKQIDNNLQKINDTDDLSYAVDEQKSQQKPGQNLTVDQMLGQLEVKKQMIDQETLLRLIEECREDEERLSVMSEMNGDDSRSVALSGYNEKTQMQLAELEKQSQLFIEAEETFKGIAQVKEDYYRALDSIQDREKTILAIEQRVNQLSKKSEGQEKIIQRKNVLRQQLQAQEDELSSIINNLESKEEMIKQMREKEDRDFELYDQQISQNENIKAKLYEEDDDKDSETLNKMLNDIQGFHNMERELEQEQDEESDRNRKMLEEIERSQVDRDDDVNVLMAFANKQLDIKDAKEAEEQKNNDNNDN</sequence>
<feature type="region of interest" description="Disordered" evidence="2">
    <location>
        <begin position="627"/>
        <end position="660"/>
    </location>
</feature>
<dbReference type="EMBL" id="CCKQ01002796">
    <property type="protein sequence ID" value="CDW73904.1"/>
    <property type="molecule type" value="Genomic_DNA"/>
</dbReference>
<evidence type="ECO:0000256" key="1">
    <source>
        <dbReference type="SAM" id="Coils"/>
    </source>
</evidence>
<feature type="compositionally biased region" description="Polar residues" evidence="2">
    <location>
        <begin position="507"/>
        <end position="528"/>
    </location>
</feature>
<feature type="coiled-coil region" evidence="1">
    <location>
        <begin position="940"/>
        <end position="1046"/>
    </location>
</feature>
<feature type="region of interest" description="Disordered" evidence="2">
    <location>
        <begin position="1136"/>
        <end position="1156"/>
    </location>
</feature>
<keyword evidence="1" id="KW-0175">Coiled coil</keyword>
<dbReference type="OrthoDB" id="10603827at2759"/>